<dbReference type="GO" id="GO:0006633">
    <property type="term" value="P:fatty acid biosynthetic process"/>
    <property type="evidence" value="ECO:0007669"/>
    <property type="project" value="TreeGrafter"/>
</dbReference>
<dbReference type="SUPFAM" id="SSF53901">
    <property type="entry name" value="Thiolase-like"/>
    <property type="match status" value="1"/>
</dbReference>
<dbReference type="InterPro" id="IPR016039">
    <property type="entry name" value="Thiolase-like"/>
</dbReference>
<protein>
    <recommendedName>
        <fullName evidence="4">Ketosynthase family 3 (KS3) domain-containing protein</fullName>
    </recommendedName>
</protein>
<accession>A0A9W9W8M5</accession>
<dbReference type="RefSeq" id="XP_056492578.1">
    <property type="nucleotide sequence ID" value="XM_056626783.1"/>
</dbReference>
<keyword evidence="1" id="KW-0596">Phosphopantetheine</keyword>
<dbReference type="PROSITE" id="PS52004">
    <property type="entry name" value="KS3_2"/>
    <property type="match status" value="1"/>
</dbReference>
<organism evidence="5 6">
    <name type="scientific">Penicillium cosmopolitanum</name>
    <dbReference type="NCBI Taxonomy" id="1131564"/>
    <lineage>
        <taxon>Eukaryota</taxon>
        <taxon>Fungi</taxon>
        <taxon>Dikarya</taxon>
        <taxon>Ascomycota</taxon>
        <taxon>Pezizomycotina</taxon>
        <taxon>Eurotiomycetes</taxon>
        <taxon>Eurotiomycetidae</taxon>
        <taxon>Eurotiales</taxon>
        <taxon>Aspergillaceae</taxon>
        <taxon>Penicillium</taxon>
    </lineage>
</organism>
<dbReference type="PANTHER" id="PTHR43775">
    <property type="entry name" value="FATTY ACID SYNTHASE"/>
    <property type="match status" value="1"/>
</dbReference>
<reference evidence="5" key="2">
    <citation type="journal article" date="2023" name="IMA Fungus">
        <title>Comparative genomic study of the Penicillium genus elucidates a diverse pangenome and 15 lateral gene transfer events.</title>
        <authorList>
            <person name="Petersen C."/>
            <person name="Sorensen T."/>
            <person name="Nielsen M.R."/>
            <person name="Sondergaard T.E."/>
            <person name="Sorensen J.L."/>
            <person name="Fitzpatrick D.A."/>
            <person name="Frisvad J.C."/>
            <person name="Nielsen K.L."/>
        </authorList>
    </citation>
    <scope>NUCLEOTIDE SEQUENCE</scope>
    <source>
        <strain evidence="5">IBT 29677</strain>
    </source>
</reference>
<comment type="caution">
    <text evidence="5">The sequence shown here is derived from an EMBL/GenBank/DDBJ whole genome shotgun (WGS) entry which is preliminary data.</text>
</comment>
<evidence type="ECO:0000313" key="6">
    <source>
        <dbReference type="Proteomes" id="UP001147747"/>
    </source>
</evidence>
<dbReference type="InterPro" id="IPR020841">
    <property type="entry name" value="PKS_Beta-ketoAc_synthase_dom"/>
</dbReference>
<dbReference type="Pfam" id="PF02801">
    <property type="entry name" value="Ketoacyl-synt_C"/>
    <property type="match status" value="1"/>
</dbReference>
<keyword evidence="2" id="KW-0597">Phosphoprotein</keyword>
<dbReference type="Gene3D" id="3.40.47.10">
    <property type="match status" value="1"/>
</dbReference>
<dbReference type="GO" id="GO:0044550">
    <property type="term" value="P:secondary metabolite biosynthetic process"/>
    <property type="evidence" value="ECO:0007669"/>
    <property type="project" value="TreeGrafter"/>
</dbReference>
<name>A0A9W9W8M5_9EURO</name>
<dbReference type="PANTHER" id="PTHR43775:SF29">
    <property type="entry name" value="ASPERFURANONE POLYKETIDE SYNTHASE AFOG-RELATED"/>
    <property type="match status" value="1"/>
</dbReference>
<evidence type="ECO:0000259" key="4">
    <source>
        <dbReference type="PROSITE" id="PS52004"/>
    </source>
</evidence>
<keyword evidence="3" id="KW-0808">Transferase</keyword>
<evidence type="ECO:0000256" key="3">
    <source>
        <dbReference type="RuleBase" id="RU003694"/>
    </source>
</evidence>
<dbReference type="SMART" id="SM00825">
    <property type="entry name" value="PKS_KS"/>
    <property type="match status" value="1"/>
</dbReference>
<dbReference type="Proteomes" id="UP001147747">
    <property type="component" value="Unassembled WGS sequence"/>
</dbReference>
<evidence type="ECO:0000313" key="5">
    <source>
        <dbReference type="EMBL" id="KAJ5408263.1"/>
    </source>
</evidence>
<proteinExistence type="inferred from homology"/>
<dbReference type="InterPro" id="IPR014031">
    <property type="entry name" value="Ketoacyl_synth_C"/>
</dbReference>
<sequence>MSESLQDLLPALVIVGISLKFPEDAVSPESFWKMLMDGRCASKEFPADRLNIDVYYDSNPNRYDTLSNRGGYFLSEDLSLFDAPFFSITAAEATVMDPQQRLALETSYRALENAGIGMEKVYNSNSCVFMGCSSNDYQTMMTKDNLDAQKFAATGTSPNMLSNRVSWFFNLHRTSITIDTACSSSLVAIDLACKSIWSGETSMGIALGANAILTLETTLSLSNLGLLSPDSRCYSFDQQANGFSRGEGVAALIFKPLDDALQNGDSIRAIIRSSASNQDGRTPGITLPNIEIQEALIRETYNKGGLQTDLTRYFEAHGTGTVVGDPIETKAIGSIFRSTRSRQDPLYIGSVKSNIGHLEGCSGLAGLIKAILILEKGIIPPNSENFSKINHRTDEDFFNIKISNEAIL</sequence>
<comment type="similarity">
    <text evidence="3">Belongs to the thiolase-like superfamily. Beta-ketoacyl-ACP synthases family.</text>
</comment>
<gene>
    <name evidence="5" type="ORF">N7509_002146</name>
</gene>
<dbReference type="CDD" id="cd00833">
    <property type="entry name" value="PKS"/>
    <property type="match status" value="1"/>
</dbReference>
<dbReference type="GeneID" id="81365763"/>
<keyword evidence="6" id="KW-1185">Reference proteome</keyword>
<feature type="domain" description="Ketosynthase family 3 (KS3)" evidence="4">
    <location>
        <begin position="9"/>
        <end position="408"/>
    </location>
</feature>
<dbReference type="GO" id="GO:0004312">
    <property type="term" value="F:fatty acid synthase activity"/>
    <property type="evidence" value="ECO:0007669"/>
    <property type="project" value="TreeGrafter"/>
</dbReference>
<dbReference type="EMBL" id="JAPZBU010000004">
    <property type="protein sequence ID" value="KAJ5408263.1"/>
    <property type="molecule type" value="Genomic_DNA"/>
</dbReference>
<dbReference type="InterPro" id="IPR014030">
    <property type="entry name" value="Ketoacyl_synth_N"/>
</dbReference>
<evidence type="ECO:0000256" key="2">
    <source>
        <dbReference type="ARBA" id="ARBA00022553"/>
    </source>
</evidence>
<evidence type="ECO:0000256" key="1">
    <source>
        <dbReference type="ARBA" id="ARBA00022450"/>
    </source>
</evidence>
<dbReference type="InterPro" id="IPR050091">
    <property type="entry name" value="PKS_NRPS_Biosynth_Enz"/>
</dbReference>
<dbReference type="Pfam" id="PF00109">
    <property type="entry name" value="ketoacyl-synt"/>
    <property type="match status" value="1"/>
</dbReference>
<dbReference type="AlphaFoldDB" id="A0A9W9W8M5"/>
<reference evidence="5" key="1">
    <citation type="submission" date="2022-12" db="EMBL/GenBank/DDBJ databases">
        <authorList>
            <person name="Petersen C."/>
        </authorList>
    </citation>
    <scope>NUCLEOTIDE SEQUENCE</scope>
    <source>
        <strain evidence="5">IBT 29677</strain>
    </source>
</reference>
<dbReference type="OrthoDB" id="329835at2759"/>